<dbReference type="PROSITE" id="PS00674">
    <property type="entry name" value="AAA"/>
    <property type="match status" value="1"/>
</dbReference>
<dbReference type="SUPFAM" id="SSF52540">
    <property type="entry name" value="P-loop containing nucleoside triphosphate hydrolases"/>
    <property type="match status" value="1"/>
</dbReference>
<reference evidence="12" key="1">
    <citation type="journal article" date="2019" name="Toxins">
        <title>Detection of Abrin-Like and Prepropulchellin-Like Toxin Genes and Transcripts Using Whole Genome Sequencing and Full-Length Transcript Sequencing of Abrus precatorius.</title>
        <authorList>
            <person name="Hovde B.T."/>
            <person name="Daligault H.E."/>
            <person name="Hanschen E.R."/>
            <person name="Kunde Y.A."/>
            <person name="Johnson M.B."/>
            <person name="Starkenburg S.R."/>
            <person name="Johnson S.L."/>
        </authorList>
    </citation>
    <scope>NUCLEOTIDE SEQUENCE [LARGE SCALE GENOMIC DNA]</scope>
</reference>
<dbReference type="GO" id="GO:0005524">
    <property type="term" value="F:ATP binding"/>
    <property type="evidence" value="ECO:0007669"/>
    <property type="project" value="UniProtKB-KW"/>
</dbReference>
<dbReference type="InterPro" id="IPR003593">
    <property type="entry name" value="AAA+_ATPase"/>
</dbReference>
<evidence type="ECO:0000259" key="11">
    <source>
        <dbReference type="SMART" id="SM00382"/>
    </source>
</evidence>
<feature type="region of interest" description="Disordered" evidence="9">
    <location>
        <begin position="516"/>
        <end position="539"/>
    </location>
</feature>
<evidence type="ECO:0000256" key="10">
    <source>
        <dbReference type="SAM" id="Phobius"/>
    </source>
</evidence>
<dbReference type="KEGG" id="aprc:113862523"/>
<protein>
    <submittedName>
        <fullName evidence="13">AAA-ATPase ASD, mitochondrial-like</fullName>
    </submittedName>
</protein>
<dbReference type="GeneID" id="113862523"/>
<evidence type="ECO:0000256" key="8">
    <source>
        <dbReference type="RuleBase" id="RU003651"/>
    </source>
</evidence>
<feature type="transmembrane region" description="Helical" evidence="10">
    <location>
        <begin position="51"/>
        <end position="69"/>
    </location>
</feature>
<reference evidence="13" key="2">
    <citation type="submission" date="2025-08" db="UniProtKB">
        <authorList>
            <consortium name="RefSeq"/>
        </authorList>
    </citation>
    <scope>IDENTIFICATION</scope>
    <source>
        <tissue evidence="13">Young leaves</tissue>
    </source>
</reference>
<accession>A0A8B8L5D3</accession>
<dbReference type="GO" id="GO:0016887">
    <property type="term" value="F:ATP hydrolysis activity"/>
    <property type="evidence" value="ECO:0007669"/>
    <property type="project" value="InterPro"/>
</dbReference>
<keyword evidence="6" id="KW-0460">Magnesium</keyword>
<dbReference type="Gene3D" id="3.40.50.300">
    <property type="entry name" value="P-loop containing nucleotide triphosphate hydrolases"/>
    <property type="match status" value="1"/>
</dbReference>
<keyword evidence="5 8" id="KW-0067">ATP-binding</keyword>
<comment type="similarity">
    <text evidence="2">Belongs to the AAA ATPase family. BCS1 subfamily.</text>
</comment>
<keyword evidence="12" id="KW-1185">Reference proteome</keyword>
<name>A0A8B8L5D3_ABRPR</name>
<dbReference type="OrthoDB" id="10251412at2759"/>
<evidence type="ECO:0000256" key="4">
    <source>
        <dbReference type="ARBA" id="ARBA00022801"/>
    </source>
</evidence>
<dbReference type="InterPro" id="IPR058017">
    <property type="entry name" value="At3g28540-like_C"/>
</dbReference>
<gene>
    <name evidence="13" type="primary">LOC113862523</name>
</gene>
<dbReference type="Pfam" id="PF00004">
    <property type="entry name" value="AAA"/>
    <property type="match status" value="1"/>
</dbReference>
<feature type="compositionally biased region" description="Basic and acidic residues" evidence="9">
    <location>
        <begin position="362"/>
        <end position="385"/>
    </location>
</feature>
<keyword evidence="10" id="KW-1133">Transmembrane helix</keyword>
<evidence type="ECO:0000256" key="7">
    <source>
        <dbReference type="ARBA" id="ARBA00049360"/>
    </source>
</evidence>
<evidence type="ECO:0000256" key="1">
    <source>
        <dbReference type="ARBA" id="ARBA00001946"/>
    </source>
</evidence>
<dbReference type="Proteomes" id="UP000694853">
    <property type="component" value="Unplaced"/>
</dbReference>
<comment type="cofactor">
    <cofactor evidence="1">
        <name>Mg(2+)</name>
        <dbReference type="ChEBI" id="CHEBI:18420"/>
    </cofactor>
</comment>
<evidence type="ECO:0000256" key="2">
    <source>
        <dbReference type="ARBA" id="ARBA00007448"/>
    </source>
</evidence>
<dbReference type="RefSeq" id="XP_027351405.1">
    <property type="nucleotide sequence ID" value="XM_027495604.1"/>
</dbReference>
<dbReference type="InterPro" id="IPR025753">
    <property type="entry name" value="AAA_N_dom"/>
</dbReference>
<comment type="catalytic activity">
    <reaction evidence="7">
        <text>ATP + H2O = ADP + phosphate + H(+)</text>
        <dbReference type="Rhea" id="RHEA:13065"/>
        <dbReference type="ChEBI" id="CHEBI:15377"/>
        <dbReference type="ChEBI" id="CHEBI:15378"/>
        <dbReference type="ChEBI" id="CHEBI:30616"/>
        <dbReference type="ChEBI" id="CHEBI:43474"/>
        <dbReference type="ChEBI" id="CHEBI:456216"/>
    </reaction>
</comment>
<dbReference type="Pfam" id="PF25568">
    <property type="entry name" value="AAA_lid_At3g28540"/>
    <property type="match status" value="1"/>
</dbReference>
<feature type="compositionally biased region" description="Basic and acidic residues" evidence="9">
    <location>
        <begin position="516"/>
        <end position="528"/>
    </location>
</feature>
<keyword evidence="10" id="KW-0812">Transmembrane</keyword>
<sequence length="554" mass="63413">MSSGEEYRLVKSHMPIGLLGAALAEVKICGFVKMVFFEKFEECSVVGMGELWAQMGSLMATIMFVYAIVERFFPAALRDTLQIHTQKLMNLLYPYVQITFPEFSGERLKRSEAYTAIQTYLSENSSNLAKRLKAEVVKDSQNPLVLSMDDDEEVTDEFQGVKLWWAASKTATNPHAYSFSYYSVPDGKRYFKLTFHKKHRDLITVSYIKHVLEEGKEIALRHRQRKLYTNNPSSGWYGYKQSKWSHIVFEHPATFETLAMEQSKKEEIMNDLVKFRNGKDYYAKIGKAWKRGYLLYGPPGTGKSTMIAAMANFMNYDVYDLELTAVKDNIELRKLLIETSSKAIIVVEDIDCSLDLTGQRNMKKEKNEEEEPKDPSKKEEEENSKSSKVTLSGLLNFIDGIWSACGGERIIIFTTNFVDKLDPALIRTGRMDKHIELSYCRFEAFKVLAKNYLDVDSHHLFARIANLLEVTNVTPADVAENLMPKSVNEDVETCLKNLIEALEVAKEEAKKKVEEEAILKEEKDKENPNQHGKKYNVHTVEDVKENGFFPLSGK</sequence>
<dbReference type="AlphaFoldDB" id="A0A8B8L5D3"/>
<dbReference type="InterPro" id="IPR050747">
    <property type="entry name" value="Mitochondrial_chaperone_BCS1"/>
</dbReference>
<keyword evidence="3 8" id="KW-0547">Nucleotide-binding</keyword>
<dbReference type="GO" id="GO:0006950">
    <property type="term" value="P:response to stress"/>
    <property type="evidence" value="ECO:0007669"/>
    <property type="project" value="UniProtKB-ARBA"/>
</dbReference>
<evidence type="ECO:0000313" key="12">
    <source>
        <dbReference type="Proteomes" id="UP000694853"/>
    </source>
</evidence>
<proteinExistence type="inferred from homology"/>
<dbReference type="InterPro" id="IPR027417">
    <property type="entry name" value="P-loop_NTPase"/>
</dbReference>
<evidence type="ECO:0000256" key="6">
    <source>
        <dbReference type="ARBA" id="ARBA00022842"/>
    </source>
</evidence>
<dbReference type="InterPro" id="IPR003959">
    <property type="entry name" value="ATPase_AAA_core"/>
</dbReference>
<dbReference type="Gene3D" id="6.10.280.40">
    <property type="match status" value="1"/>
</dbReference>
<evidence type="ECO:0000256" key="9">
    <source>
        <dbReference type="SAM" id="MobiDB-lite"/>
    </source>
</evidence>
<dbReference type="Pfam" id="PF14363">
    <property type="entry name" value="AAA_assoc"/>
    <property type="match status" value="1"/>
</dbReference>
<feature type="domain" description="AAA+ ATPase" evidence="11">
    <location>
        <begin position="289"/>
        <end position="441"/>
    </location>
</feature>
<feature type="region of interest" description="Disordered" evidence="9">
    <location>
        <begin position="361"/>
        <end position="385"/>
    </location>
</feature>
<dbReference type="FunFam" id="3.40.50.300:FF:001122">
    <property type="entry name" value="AAA-ATPase ASD, mitochondrial"/>
    <property type="match status" value="1"/>
</dbReference>
<organism evidence="12 13">
    <name type="scientific">Abrus precatorius</name>
    <name type="common">Indian licorice</name>
    <name type="synonym">Glycine abrus</name>
    <dbReference type="NCBI Taxonomy" id="3816"/>
    <lineage>
        <taxon>Eukaryota</taxon>
        <taxon>Viridiplantae</taxon>
        <taxon>Streptophyta</taxon>
        <taxon>Embryophyta</taxon>
        <taxon>Tracheophyta</taxon>
        <taxon>Spermatophyta</taxon>
        <taxon>Magnoliopsida</taxon>
        <taxon>eudicotyledons</taxon>
        <taxon>Gunneridae</taxon>
        <taxon>Pentapetalae</taxon>
        <taxon>rosids</taxon>
        <taxon>fabids</taxon>
        <taxon>Fabales</taxon>
        <taxon>Fabaceae</taxon>
        <taxon>Papilionoideae</taxon>
        <taxon>50 kb inversion clade</taxon>
        <taxon>NPAAA clade</taxon>
        <taxon>indigoferoid/millettioid clade</taxon>
        <taxon>Abreae</taxon>
        <taxon>Abrus</taxon>
    </lineage>
</organism>
<evidence type="ECO:0000313" key="13">
    <source>
        <dbReference type="RefSeq" id="XP_027351405.1"/>
    </source>
</evidence>
<dbReference type="PANTHER" id="PTHR23070">
    <property type="entry name" value="BCS1 AAA-TYPE ATPASE"/>
    <property type="match status" value="1"/>
</dbReference>
<dbReference type="InterPro" id="IPR003960">
    <property type="entry name" value="ATPase_AAA_CS"/>
</dbReference>
<evidence type="ECO:0000256" key="3">
    <source>
        <dbReference type="ARBA" id="ARBA00022741"/>
    </source>
</evidence>
<evidence type="ECO:0000256" key="5">
    <source>
        <dbReference type="ARBA" id="ARBA00022840"/>
    </source>
</evidence>
<feature type="transmembrane region" description="Helical" evidence="10">
    <location>
        <begin position="16"/>
        <end position="36"/>
    </location>
</feature>
<keyword evidence="10" id="KW-0472">Membrane</keyword>
<dbReference type="SMART" id="SM00382">
    <property type="entry name" value="AAA"/>
    <property type="match status" value="1"/>
</dbReference>
<dbReference type="CDD" id="cd19510">
    <property type="entry name" value="RecA-like_BCS1"/>
    <property type="match status" value="1"/>
</dbReference>
<keyword evidence="4" id="KW-0378">Hydrolase</keyword>